<name>A0A835XRU6_9CHLO</name>
<dbReference type="PANTHER" id="PTHR39441:SF1">
    <property type="entry name" value="DUF2252 DOMAIN-CONTAINING PROTEIN"/>
    <property type="match status" value="1"/>
</dbReference>
<feature type="region of interest" description="Disordered" evidence="1">
    <location>
        <begin position="182"/>
        <end position="203"/>
    </location>
</feature>
<dbReference type="Proteomes" id="UP000612055">
    <property type="component" value="Unassembled WGS sequence"/>
</dbReference>
<dbReference type="AlphaFoldDB" id="A0A835XRU6"/>
<comment type="caution">
    <text evidence="2">The sequence shown here is derived from an EMBL/GenBank/DDBJ whole genome shotgun (WGS) entry which is preliminary data.</text>
</comment>
<organism evidence="2 3">
    <name type="scientific">Edaphochlamys debaryana</name>
    <dbReference type="NCBI Taxonomy" id="47281"/>
    <lineage>
        <taxon>Eukaryota</taxon>
        <taxon>Viridiplantae</taxon>
        <taxon>Chlorophyta</taxon>
        <taxon>core chlorophytes</taxon>
        <taxon>Chlorophyceae</taxon>
        <taxon>CS clade</taxon>
        <taxon>Chlamydomonadales</taxon>
        <taxon>Chlamydomonadales incertae sedis</taxon>
        <taxon>Edaphochlamys</taxon>
    </lineage>
</organism>
<sequence>MAVLASRATGGSYSVVGGKGGLIGSPTNAARKSENRQLLESMSQGIPPEAFDTKIDKMSVGPFTFYRGSAKFYYRDMQQQNVVVNSPFYSSEARTWLQADMHMANAGRFDASDGTVVFDVNDFDESFVGSYLYDVYRLAASVALVARDQGNALEAADDPTSKFVRKFANAYLDQIKALAGDKRKDSGGVNRNPLTQNNAGKNNPIAKLLGKDLKGLGANKKWLDPDGPNLLEVPDSLISVDADVKRAVAAAVEAYARTTDKWAKLGDKKGRDYFAVQDVKQRVDAGTGSLGTKRFYVRIAGSDDRLLDVKQQSLPAWYDYVSADEKAVAYGGLDGGKEREAARVVLAYKKMVAYGPDPHLGVLTMSGSGVDGIYSVRERSPWKDSLDLVSADDPNLHLEKKDMGTLAEQYGTLLASAHDRASDGSNGTPEDFSGLLWPLIKGGEDDFVDLVDGVGCAYARQAQVDLGLLK</sequence>
<evidence type="ECO:0000313" key="3">
    <source>
        <dbReference type="Proteomes" id="UP000612055"/>
    </source>
</evidence>
<proteinExistence type="predicted"/>
<feature type="compositionally biased region" description="Polar residues" evidence="1">
    <location>
        <begin position="192"/>
        <end position="201"/>
    </location>
</feature>
<keyword evidence="3" id="KW-1185">Reference proteome</keyword>
<evidence type="ECO:0000256" key="1">
    <source>
        <dbReference type="SAM" id="MobiDB-lite"/>
    </source>
</evidence>
<reference evidence="2" key="1">
    <citation type="journal article" date="2020" name="bioRxiv">
        <title>Comparative genomics of Chlamydomonas.</title>
        <authorList>
            <person name="Craig R.J."/>
            <person name="Hasan A.R."/>
            <person name="Ness R.W."/>
            <person name="Keightley P.D."/>
        </authorList>
    </citation>
    <scope>NUCLEOTIDE SEQUENCE</scope>
    <source>
        <strain evidence="2">CCAP 11/70</strain>
    </source>
</reference>
<evidence type="ECO:0000313" key="2">
    <source>
        <dbReference type="EMBL" id="KAG2484894.1"/>
    </source>
</evidence>
<protein>
    <recommendedName>
        <fullName evidence="4">DUF2252 domain-containing protein</fullName>
    </recommendedName>
</protein>
<gene>
    <name evidence="2" type="ORF">HYH03_016375</name>
</gene>
<accession>A0A835XRU6</accession>
<dbReference type="OrthoDB" id="9975454at2759"/>
<dbReference type="EMBL" id="JAEHOE010000140">
    <property type="protein sequence ID" value="KAG2484894.1"/>
    <property type="molecule type" value="Genomic_DNA"/>
</dbReference>
<dbReference type="PANTHER" id="PTHR39441">
    <property type="entry name" value="DUF2252 DOMAIN-CONTAINING PROTEIN"/>
    <property type="match status" value="1"/>
</dbReference>
<dbReference type="InterPro" id="IPR018721">
    <property type="entry name" value="DUF2252"/>
</dbReference>
<evidence type="ECO:0008006" key="4">
    <source>
        <dbReference type="Google" id="ProtNLM"/>
    </source>
</evidence>
<dbReference type="Pfam" id="PF10009">
    <property type="entry name" value="DUF2252"/>
    <property type="match status" value="1"/>
</dbReference>